<evidence type="ECO:0000256" key="1">
    <source>
        <dbReference type="ARBA" id="ARBA00004442"/>
    </source>
</evidence>
<evidence type="ECO:0000256" key="5">
    <source>
        <dbReference type="ARBA" id="ARBA00023237"/>
    </source>
</evidence>
<dbReference type="PROSITE" id="PS51257">
    <property type="entry name" value="PROKAR_LIPOPROTEIN"/>
    <property type="match status" value="1"/>
</dbReference>
<evidence type="ECO:0000313" key="9">
    <source>
        <dbReference type="Proteomes" id="UP000609064"/>
    </source>
</evidence>
<sequence length="515" mass="57327">MKKILLLTGIIGLSTILSCDDSDLDKVNPNGVTFDTYFTNDGELTAGINSAYALLQGFGLGAREWFFVHDLRGDEMATGGGQLEAPRNQLLIGANDAGNSVSNDCYTGWFRVVHRSNVVIESAAKTTASFTATTKNRIVGEAKFLRALAYYELGTVWGGVPLYTEYVKSVDGAKPRATQQEVYKQVLDDLKAAEGALPDSYPASEAGRATKAAAQMLMARTYLQQGDYASAKTELEKIVSSGRYKIVDNYLDLTNEEGEFNAESIFEIVFSPSNGAFNWSGPDGDGNSAQEECIRTQEYSPIGWRNLIPSNKMLDNYERTTKGDTKNDPRFDMSFWKTGDTFNNGKDVLKDDAVQGNLSKLDGKDLKISWRKYSILYKSNAGFASSGINMRVMRYADVLLLLAECENELGNSARAITLMNQVRARKSVDMPPYPTKNYPCDSKAKVFEALQHERFVELAAEQVRNFDLLRWRKNKKQTTEPISYFTANKHELLPLPQAEIDNNPKIDQKDQNPGY</sequence>
<reference evidence="8" key="2">
    <citation type="submission" date="2020-09" db="EMBL/GenBank/DDBJ databases">
        <authorList>
            <person name="Sun Q."/>
            <person name="Zhou Y."/>
        </authorList>
    </citation>
    <scope>NUCLEOTIDE SEQUENCE</scope>
    <source>
        <strain evidence="8">CGMCC 1.15958</strain>
    </source>
</reference>
<comment type="similarity">
    <text evidence="2">Belongs to the SusD family.</text>
</comment>
<evidence type="ECO:0000256" key="4">
    <source>
        <dbReference type="ARBA" id="ARBA00023136"/>
    </source>
</evidence>
<evidence type="ECO:0000259" key="7">
    <source>
        <dbReference type="Pfam" id="PF14322"/>
    </source>
</evidence>
<dbReference type="Pfam" id="PF07980">
    <property type="entry name" value="SusD_RagB"/>
    <property type="match status" value="1"/>
</dbReference>
<evidence type="ECO:0000259" key="6">
    <source>
        <dbReference type="Pfam" id="PF07980"/>
    </source>
</evidence>
<keyword evidence="9" id="KW-1185">Reference proteome</keyword>
<comment type="caution">
    <text evidence="8">The sequence shown here is derived from an EMBL/GenBank/DDBJ whole genome shotgun (WGS) entry which is preliminary data.</text>
</comment>
<evidence type="ECO:0000313" key="8">
    <source>
        <dbReference type="EMBL" id="GGD52504.1"/>
    </source>
</evidence>
<gene>
    <name evidence="8" type="ORF">GCM10011514_15900</name>
</gene>
<evidence type="ECO:0000256" key="2">
    <source>
        <dbReference type="ARBA" id="ARBA00006275"/>
    </source>
</evidence>
<dbReference type="CDD" id="cd08977">
    <property type="entry name" value="SusD"/>
    <property type="match status" value="1"/>
</dbReference>
<dbReference type="InterPro" id="IPR011990">
    <property type="entry name" value="TPR-like_helical_dom_sf"/>
</dbReference>
<dbReference type="InterPro" id="IPR012944">
    <property type="entry name" value="SusD_RagB_dom"/>
</dbReference>
<dbReference type="RefSeq" id="WP_188765530.1">
    <property type="nucleotide sequence ID" value="NZ_BMKK01000003.1"/>
</dbReference>
<dbReference type="Pfam" id="PF14322">
    <property type="entry name" value="SusD-like_3"/>
    <property type="match status" value="1"/>
</dbReference>
<name>A0A916YMF8_9BACT</name>
<protein>
    <submittedName>
        <fullName evidence="8">Membrane protein</fullName>
    </submittedName>
</protein>
<dbReference type="Gene3D" id="1.25.40.390">
    <property type="match status" value="1"/>
</dbReference>
<feature type="domain" description="RagB/SusD" evidence="6">
    <location>
        <begin position="263"/>
        <end position="515"/>
    </location>
</feature>
<evidence type="ECO:0000256" key="3">
    <source>
        <dbReference type="ARBA" id="ARBA00022729"/>
    </source>
</evidence>
<organism evidence="8 9">
    <name type="scientific">Emticicia aquatilis</name>
    <dbReference type="NCBI Taxonomy" id="1537369"/>
    <lineage>
        <taxon>Bacteria</taxon>
        <taxon>Pseudomonadati</taxon>
        <taxon>Bacteroidota</taxon>
        <taxon>Cytophagia</taxon>
        <taxon>Cytophagales</taxon>
        <taxon>Leadbetterellaceae</taxon>
        <taxon>Emticicia</taxon>
    </lineage>
</organism>
<dbReference type="GO" id="GO:0009279">
    <property type="term" value="C:cell outer membrane"/>
    <property type="evidence" value="ECO:0007669"/>
    <property type="project" value="UniProtKB-SubCell"/>
</dbReference>
<dbReference type="EMBL" id="BMKK01000003">
    <property type="protein sequence ID" value="GGD52504.1"/>
    <property type="molecule type" value="Genomic_DNA"/>
</dbReference>
<dbReference type="Proteomes" id="UP000609064">
    <property type="component" value="Unassembled WGS sequence"/>
</dbReference>
<keyword evidence="5" id="KW-0998">Cell outer membrane</keyword>
<dbReference type="AlphaFoldDB" id="A0A916YMF8"/>
<reference evidence="8" key="1">
    <citation type="journal article" date="2014" name="Int. J. Syst. Evol. Microbiol.">
        <title>Complete genome sequence of Corynebacterium casei LMG S-19264T (=DSM 44701T), isolated from a smear-ripened cheese.</title>
        <authorList>
            <consortium name="US DOE Joint Genome Institute (JGI-PGF)"/>
            <person name="Walter F."/>
            <person name="Albersmeier A."/>
            <person name="Kalinowski J."/>
            <person name="Ruckert C."/>
        </authorList>
    </citation>
    <scope>NUCLEOTIDE SEQUENCE</scope>
    <source>
        <strain evidence="8">CGMCC 1.15958</strain>
    </source>
</reference>
<keyword evidence="4" id="KW-0472">Membrane</keyword>
<dbReference type="SUPFAM" id="SSF48452">
    <property type="entry name" value="TPR-like"/>
    <property type="match status" value="1"/>
</dbReference>
<proteinExistence type="inferred from homology"/>
<accession>A0A916YMF8</accession>
<keyword evidence="3" id="KW-0732">Signal</keyword>
<feature type="domain" description="SusD-like N-terminal" evidence="7">
    <location>
        <begin position="102"/>
        <end position="223"/>
    </location>
</feature>
<dbReference type="InterPro" id="IPR033985">
    <property type="entry name" value="SusD-like_N"/>
</dbReference>
<comment type="subcellular location">
    <subcellularLocation>
        <location evidence="1">Cell outer membrane</location>
    </subcellularLocation>
</comment>